<reference evidence="11" key="1">
    <citation type="submission" date="2020-05" db="UniProtKB">
        <authorList>
            <consortium name="EnsemblMetazoa"/>
        </authorList>
    </citation>
    <scope>IDENTIFICATION</scope>
    <source>
        <strain evidence="11">Aabys</strain>
    </source>
</reference>
<dbReference type="PANTHER" id="PTHR12227">
    <property type="entry name" value="GLYCERATE KINASE"/>
    <property type="match status" value="1"/>
</dbReference>
<evidence type="ECO:0000256" key="6">
    <source>
        <dbReference type="ARBA" id="ARBA00022741"/>
    </source>
</evidence>
<dbReference type="InterPro" id="IPR007835">
    <property type="entry name" value="MOFRL"/>
</dbReference>
<dbReference type="PANTHER" id="PTHR12227:SF0">
    <property type="entry name" value="GLYCERATE KINASE"/>
    <property type="match status" value="1"/>
</dbReference>
<dbReference type="Pfam" id="PF13660">
    <property type="entry name" value="DUF4147"/>
    <property type="match status" value="1"/>
</dbReference>
<keyword evidence="6" id="KW-0547">Nucleotide-binding</keyword>
<evidence type="ECO:0000259" key="10">
    <source>
        <dbReference type="Pfam" id="PF13660"/>
    </source>
</evidence>
<dbReference type="Pfam" id="PF05161">
    <property type="entry name" value="MOFRL"/>
    <property type="match status" value="1"/>
</dbReference>
<sequence>MYNRWQHLQNLKNIFLKSVESVRPHNLLSARNNYNLEPRSEGNRVFIQLQGKRVDITNKRCHAVGFGKAVLGMAVELEKALGDALKQGILSIPKGSQQQFRDLKEMCLKENTVFRVFEGAENNQPDTTALQAAKEIKLLAESLNGNDILFVLISGGGSALLPLPKDPIKLNEKMQLVKNLSNKGASIQEMNQVRIALSAIKGGQLAAAASQASAVISFVISDIVGDPVDLIASGPTWVSSTAVGTRQTTAEEILNKYDLWQDLPDHMKILITSGSDKEVLPQPNNSIYVVGDNRVATSAAVAEAMSCNYNPFIASTTMQGDIEGLTKTYCDFLRAIYDFQEGLIEEYELRKRFPFDSRIFQHFLKTLLMCQKSEKPLLLITAGEPTVKVSGCGLGGRNQELALRLALEFYREERLRKVCFLSAGTDGIDGPTNAAGALACSEVVQDFLYSKSKEISDLIAFVENNDSYNFYKQLKQGDYHVMTGHTGTNVMDLHLFLLL</sequence>
<dbReference type="Proteomes" id="UP001652621">
    <property type="component" value="Unplaced"/>
</dbReference>
<keyword evidence="5" id="KW-0808">Transferase</keyword>
<evidence type="ECO:0000256" key="1">
    <source>
        <dbReference type="ARBA" id="ARBA00000694"/>
    </source>
</evidence>
<proteinExistence type="inferred from homology"/>
<protein>
    <recommendedName>
        <fullName evidence="4">Glycerate kinase</fullName>
        <ecNumber evidence="3">2.7.1.31</ecNumber>
    </recommendedName>
</protein>
<dbReference type="GO" id="GO:0008887">
    <property type="term" value="F:glycerate kinase activity"/>
    <property type="evidence" value="ECO:0007669"/>
    <property type="project" value="UniProtKB-EC"/>
</dbReference>
<dbReference type="FunFam" id="3.40.50.10180:FF:000001">
    <property type="entry name" value="Glycerate kinase"/>
    <property type="match status" value="1"/>
</dbReference>
<dbReference type="GO" id="GO:0005737">
    <property type="term" value="C:cytoplasm"/>
    <property type="evidence" value="ECO:0007669"/>
    <property type="project" value="TreeGrafter"/>
</dbReference>
<dbReference type="GeneID" id="101893965"/>
<name>A0A1I8MRT7_MUSDO</name>
<dbReference type="SUPFAM" id="SSF82544">
    <property type="entry name" value="GckA/TtuD-like"/>
    <property type="match status" value="1"/>
</dbReference>
<dbReference type="AlphaFoldDB" id="A0A1I8MRT7"/>
<gene>
    <name evidence="11" type="primary">101893965</name>
    <name evidence="13" type="synonym">LOC101893965</name>
</gene>
<dbReference type="OrthoDB" id="44918at2759"/>
<feature type="domain" description="MOFRL" evidence="9">
    <location>
        <begin position="378"/>
        <end position="492"/>
    </location>
</feature>
<evidence type="ECO:0000313" key="12">
    <source>
        <dbReference type="Proteomes" id="UP001652621"/>
    </source>
</evidence>
<dbReference type="GO" id="GO:0005524">
    <property type="term" value="F:ATP binding"/>
    <property type="evidence" value="ECO:0007669"/>
    <property type="project" value="UniProtKB-KW"/>
</dbReference>
<dbReference type="Gene3D" id="3.40.1480.10">
    <property type="entry name" value="MOFRL domain"/>
    <property type="match status" value="1"/>
</dbReference>
<evidence type="ECO:0000313" key="11">
    <source>
        <dbReference type="EnsemblMetazoa" id="MDOA007811-PA"/>
    </source>
</evidence>
<keyword evidence="12" id="KW-1185">Reference proteome</keyword>
<evidence type="ECO:0000256" key="3">
    <source>
        <dbReference type="ARBA" id="ARBA00012101"/>
    </source>
</evidence>
<dbReference type="KEGG" id="mde:101893965"/>
<dbReference type="VEuPathDB" id="VectorBase:MDOMA2_016633"/>
<comment type="catalytic activity">
    <reaction evidence="1">
        <text>(R)-glycerate + ATP = (2R)-3-phosphoglycerate + ADP + H(+)</text>
        <dbReference type="Rhea" id="RHEA:23516"/>
        <dbReference type="ChEBI" id="CHEBI:15378"/>
        <dbReference type="ChEBI" id="CHEBI:16659"/>
        <dbReference type="ChEBI" id="CHEBI:30616"/>
        <dbReference type="ChEBI" id="CHEBI:58272"/>
        <dbReference type="ChEBI" id="CHEBI:456216"/>
        <dbReference type="EC" id="2.7.1.31"/>
    </reaction>
</comment>
<dbReference type="Gene3D" id="3.40.50.10180">
    <property type="entry name" value="Glycerate kinase, MOFRL-like N-terminal domain"/>
    <property type="match status" value="1"/>
</dbReference>
<dbReference type="InterPro" id="IPR039760">
    <property type="entry name" value="MOFRL_protein"/>
</dbReference>
<dbReference type="InterPro" id="IPR025286">
    <property type="entry name" value="MOFRL_assoc_dom"/>
</dbReference>
<dbReference type="RefSeq" id="XP_005178150.1">
    <property type="nucleotide sequence ID" value="XM_005178093.3"/>
</dbReference>
<evidence type="ECO:0000256" key="5">
    <source>
        <dbReference type="ARBA" id="ARBA00022679"/>
    </source>
</evidence>
<evidence type="ECO:0000256" key="2">
    <source>
        <dbReference type="ARBA" id="ARBA00005393"/>
    </source>
</evidence>
<keyword evidence="8" id="KW-0067">ATP-binding</keyword>
<accession>A0A1I8MRT7</accession>
<dbReference type="VEuPathDB" id="VectorBase:MDOA007811"/>
<evidence type="ECO:0000256" key="8">
    <source>
        <dbReference type="ARBA" id="ARBA00022840"/>
    </source>
</evidence>
<organism evidence="11">
    <name type="scientific">Musca domestica</name>
    <name type="common">House fly</name>
    <dbReference type="NCBI Taxonomy" id="7370"/>
    <lineage>
        <taxon>Eukaryota</taxon>
        <taxon>Metazoa</taxon>
        <taxon>Ecdysozoa</taxon>
        <taxon>Arthropoda</taxon>
        <taxon>Hexapoda</taxon>
        <taxon>Insecta</taxon>
        <taxon>Pterygota</taxon>
        <taxon>Neoptera</taxon>
        <taxon>Endopterygota</taxon>
        <taxon>Diptera</taxon>
        <taxon>Brachycera</taxon>
        <taxon>Muscomorpha</taxon>
        <taxon>Muscoidea</taxon>
        <taxon>Muscidae</taxon>
        <taxon>Musca</taxon>
    </lineage>
</organism>
<comment type="similarity">
    <text evidence="2">Belongs to the glycerate kinase type-2 family.</text>
</comment>
<dbReference type="InterPro" id="IPR038614">
    <property type="entry name" value="GK_N_sf"/>
</dbReference>
<reference evidence="13" key="2">
    <citation type="submission" date="2025-04" db="UniProtKB">
        <authorList>
            <consortium name="RefSeq"/>
        </authorList>
    </citation>
    <scope>IDENTIFICATION</scope>
</reference>
<dbReference type="EC" id="2.7.1.31" evidence="3"/>
<evidence type="ECO:0000259" key="9">
    <source>
        <dbReference type="Pfam" id="PF05161"/>
    </source>
</evidence>
<dbReference type="EnsemblMetazoa" id="MDOA007811-RA">
    <property type="protein sequence ID" value="MDOA007811-PA"/>
    <property type="gene ID" value="MDOA007811"/>
</dbReference>
<dbReference type="STRING" id="7370.A0A1I8MRT7"/>
<dbReference type="InterPro" id="IPR037035">
    <property type="entry name" value="GK-like_C_sf"/>
</dbReference>
<keyword evidence="7 13" id="KW-0418">Kinase</keyword>
<evidence type="ECO:0000256" key="7">
    <source>
        <dbReference type="ARBA" id="ARBA00022777"/>
    </source>
</evidence>
<evidence type="ECO:0000313" key="13">
    <source>
        <dbReference type="RefSeq" id="XP_005178150.1"/>
    </source>
</evidence>
<dbReference type="eggNOG" id="KOG3935">
    <property type="taxonomic scope" value="Eukaryota"/>
</dbReference>
<feature type="domain" description="MOFRL-associated" evidence="10">
    <location>
        <begin position="11"/>
        <end position="268"/>
    </location>
</feature>
<evidence type="ECO:0000256" key="4">
    <source>
        <dbReference type="ARBA" id="ARBA00020720"/>
    </source>
</evidence>